<evidence type="ECO:0000313" key="2">
    <source>
        <dbReference type="Proteomes" id="UP001500454"/>
    </source>
</evidence>
<sequence>MLPVAPHTGRVTYYDTVWVPGATAENLRNSVYDTYAKNFIFADYRRGLPDSAQVLRPREKAALNEYLMLSTVMLVQPGEEIGYVAGVSPAANAEATTPVRYLHFVLRLRTEPGVCYLTITDLHQRTTTMKREMERRMAEYTLLTRGKQAVEPSLIPVSTPVETMYTAWLPGSKPVPVTSKTAAPKLGTPTLRDAQLLDRTARSVFAELRQHLVRQGRSSKAARQD</sequence>
<organism evidence="1 2">
    <name type="scientific">Hymenobacter koreensis</name>
    <dbReference type="NCBI Taxonomy" id="1084523"/>
    <lineage>
        <taxon>Bacteria</taxon>
        <taxon>Pseudomonadati</taxon>
        <taxon>Bacteroidota</taxon>
        <taxon>Cytophagia</taxon>
        <taxon>Cytophagales</taxon>
        <taxon>Hymenobacteraceae</taxon>
        <taxon>Hymenobacter</taxon>
    </lineage>
</organism>
<dbReference type="Proteomes" id="UP001500454">
    <property type="component" value="Unassembled WGS sequence"/>
</dbReference>
<proteinExistence type="predicted"/>
<dbReference type="RefSeq" id="WP_345225927.1">
    <property type="nucleotide sequence ID" value="NZ_BAABHA010000010.1"/>
</dbReference>
<accession>A0ABP8J8T2</accession>
<gene>
    <name evidence="1" type="ORF">GCM10023186_32110</name>
</gene>
<comment type="caution">
    <text evidence="1">The sequence shown here is derived from an EMBL/GenBank/DDBJ whole genome shotgun (WGS) entry which is preliminary data.</text>
</comment>
<name>A0ABP8J8T2_9BACT</name>
<reference evidence="2" key="1">
    <citation type="journal article" date="2019" name="Int. J. Syst. Evol. Microbiol.">
        <title>The Global Catalogue of Microorganisms (GCM) 10K type strain sequencing project: providing services to taxonomists for standard genome sequencing and annotation.</title>
        <authorList>
            <consortium name="The Broad Institute Genomics Platform"/>
            <consortium name="The Broad Institute Genome Sequencing Center for Infectious Disease"/>
            <person name="Wu L."/>
            <person name="Ma J."/>
        </authorList>
    </citation>
    <scope>NUCLEOTIDE SEQUENCE [LARGE SCALE GENOMIC DNA]</scope>
    <source>
        <strain evidence="2">JCM 17924</strain>
    </source>
</reference>
<evidence type="ECO:0008006" key="3">
    <source>
        <dbReference type="Google" id="ProtNLM"/>
    </source>
</evidence>
<dbReference type="EMBL" id="BAABHA010000010">
    <property type="protein sequence ID" value="GAA4386950.1"/>
    <property type="molecule type" value="Genomic_DNA"/>
</dbReference>
<protein>
    <recommendedName>
        <fullName evidence="3">DUF4468 domain-containing protein</fullName>
    </recommendedName>
</protein>
<keyword evidence="2" id="KW-1185">Reference proteome</keyword>
<evidence type="ECO:0000313" key="1">
    <source>
        <dbReference type="EMBL" id="GAA4386950.1"/>
    </source>
</evidence>